<dbReference type="AlphaFoldDB" id="A0A3S1BEV7"/>
<dbReference type="OrthoDB" id="435311at2759"/>
<evidence type="ECO:0000313" key="2">
    <source>
        <dbReference type="EMBL" id="RUS79169.1"/>
    </source>
</evidence>
<dbReference type="PANTHER" id="PTHR31742:SF1">
    <property type="entry name" value="RPA-INTERACTING PROTEIN"/>
    <property type="match status" value="1"/>
</dbReference>
<dbReference type="STRING" id="188477.A0A3S1BEV7"/>
<name>A0A3S1BEV7_ELYCH</name>
<feature type="domain" description="RPA-interacting protein N-terminal" evidence="1">
    <location>
        <begin position="15"/>
        <end position="44"/>
    </location>
</feature>
<protein>
    <recommendedName>
        <fullName evidence="1">RPA-interacting protein N-terminal domain-containing protein</fullName>
    </recommendedName>
</protein>
<feature type="non-terminal residue" evidence="2">
    <location>
        <position position="211"/>
    </location>
</feature>
<dbReference type="InterPro" id="IPR028156">
    <property type="entry name" value="RIP"/>
</dbReference>
<proteinExistence type="predicted"/>
<accession>A0A3S1BEV7</accession>
<dbReference type="EMBL" id="RQTK01000467">
    <property type="protein sequence ID" value="RUS79169.1"/>
    <property type="molecule type" value="Genomic_DNA"/>
</dbReference>
<sequence>MSHGREAKVAGLEARQGMYKMRSPAWKETYRNRCLERLRENRSKCHTLRRKIYEHSQCLGVEDEKEDAAIINDRGGSGDNPKSSRNSSAILSIEDIMELEWNHMSEKLQPQRDEDGSNYIDDMVLLYEEVCSELKREIQNDLKREEEHLLQMQKVWEAEQQYQEDELCSAVESLTTEEVICPICEKCSLIENKGVILCACGLRIDTEQDCI</sequence>
<dbReference type="GO" id="GO:0006606">
    <property type="term" value="P:protein import into nucleus"/>
    <property type="evidence" value="ECO:0007669"/>
    <property type="project" value="TreeGrafter"/>
</dbReference>
<evidence type="ECO:0000259" key="1">
    <source>
        <dbReference type="Pfam" id="PF14766"/>
    </source>
</evidence>
<keyword evidence="3" id="KW-1185">Reference proteome</keyword>
<evidence type="ECO:0000313" key="3">
    <source>
        <dbReference type="Proteomes" id="UP000271974"/>
    </source>
</evidence>
<organism evidence="2 3">
    <name type="scientific">Elysia chlorotica</name>
    <name type="common">Eastern emerald elysia</name>
    <name type="synonym">Sea slug</name>
    <dbReference type="NCBI Taxonomy" id="188477"/>
    <lineage>
        <taxon>Eukaryota</taxon>
        <taxon>Metazoa</taxon>
        <taxon>Spiralia</taxon>
        <taxon>Lophotrochozoa</taxon>
        <taxon>Mollusca</taxon>
        <taxon>Gastropoda</taxon>
        <taxon>Heterobranchia</taxon>
        <taxon>Euthyneura</taxon>
        <taxon>Panpulmonata</taxon>
        <taxon>Sacoglossa</taxon>
        <taxon>Placobranchoidea</taxon>
        <taxon>Plakobranchidae</taxon>
        <taxon>Elysia</taxon>
    </lineage>
</organism>
<reference evidence="2 3" key="1">
    <citation type="submission" date="2019-01" db="EMBL/GenBank/DDBJ databases">
        <title>A draft genome assembly of the solar-powered sea slug Elysia chlorotica.</title>
        <authorList>
            <person name="Cai H."/>
            <person name="Li Q."/>
            <person name="Fang X."/>
            <person name="Li J."/>
            <person name="Curtis N.E."/>
            <person name="Altenburger A."/>
            <person name="Shibata T."/>
            <person name="Feng M."/>
            <person name="Maeda T."/>
            <person name="Schwartz J.A."/>
            <person name="Shigenobu S."/>
            <person name="Lundholm N."/>
            <person name="Nishiyama T."/>
            <person name="Yang H."/>
            <person name="Hasebe M."/>
            <person name="Li S."/>
            <person name="Pierce S.K."/>
            <person name="Wang J."/>
        </authorList>
    </citation>
    <scope>NUCLEOTIDE SEQUENCE [LARGE SCALE GENOMIC DNA]</scope>
    <source>
        <strain evidence="2">EC2010</strain>
        <tissue evidence="2">Whole organism of an adult</tissue>
    </source>
</reference>
<comment type="caution">
    <text evidence="2">The sequence shown here is derived from an EMBL/GenBank/DDBJ whole genome shotgun (WGS) entry which is preliminary data.</text>
</comment>
<dbReference type="GO" id="GO:0005634">
    <property type="term" value="C:nucleus"/>
    <property type="evidence" value="ECO:0007669"/>
    <property type="project" value="TreeGrafter"/>
</dbReference>
<dbReference type="Pfam" id="PF14766">
    <property type="entry name" value="RPA_interact_N"/>
    <property type="match status" value="1"/>
</dbReference>
<dbReference type="InterPro" id="IPR028158">
    <property type="entry name" value="RPA_interact_N_dom"/>
</dbReference>
<dbReference type="PANTHER" id="PTHR31742">
    <property type="entry name" value="RPA-INTERACTING PROTEIN RPAIN"/>
    <property type="match status" value="1"/>
</dbReference>
<gene>
    <name evidence="2" type="ORF">EGW08_013077</name>
</gene>
<dbReference type="Proteomes" id="UP000271974">
    <property type="component" value="Unassembled WGS sequence"/>
</dbReference>